<dbReference type="Proteomes" id="UP000297839">
    <property type="component" value="Unassembled WGS sequence"/>
</dbReference>
<keyword evidence="2" id="KW-1185">Reference proteome</keyword>
<dbReference type="AlphaFoldDB" id="A0A4Z0CAP5"/>
<proteinExistence type="predicted"/>
<dbReference type="EMBL" id="SMLK01000001">
    <property type="protein sequence ID" value="TFZ08084.1"/>
    <property type="molecule type" value="Genomic_DNA"/>
</dbReference>
<organism evidence="1 2">
    <name type="scientific">Ramlibacter humi</name>
    <dbReference type="NCBI Taxonomy" id="2530451"/>
    <lineage>
        <taxon>Bacteria</taxon>
        <taxon>Pseudomonadati</taxon>
        <taxon>Pseudomonadota</taxon>
        <taxon>Betaproteobacteria</taxon>
        <taxon>Burkholderiales</taxon>
        <taxon>Comamonadaceae</taxon>
        <taxon>Ramlibacter</taxon>
    </lineage>
</organism>
<comment type="caution">
    <text evidence="1">The sequence shown here is derived from an EMBL/GenBank/DDBJ whole genome shotgun (WGS) entry which is preliminary data.</text>
</comment>
<sequence length="94" mass="9879">MLLSVDKVREDAFVAHVRYGSLPVHTSGSFHGSLAEAICSTASGIPSPYAGFVEVRYAGVCGGTYSVQQLGEPTAASQVADHLIEVVSALRTRQ</sequence>
<name>A0A4Z0CAP5_9BURK</name>
<gene>
    <name evidence="1" type="ORF">EZ216_02665</name>
</gene>
<evidence type="ECO:0000313" key="1">
    <source>
        <dbReference type="EMBL" id="TFZ08084.1"/>
    </source>
</evidence>
<evidence type="ECO:0000313" key="2">
    <source>
        <dbReference type="Proteomes" id="UP000297839"/>
    </source>
</evidence>
<protein>
    <submittedName>
        <fullName evidence="1">Uncharacterized protein</fullName>
    </submittedName>
</protein>
<reference evidence="1 2" key="1">
    <citation type="submission" date="2019-03" db="EMBL/GenBank/DDBJ databases">
        <title>Ramlibacter sp. 18x22-1, whole genome shotgun sequence.</title>
        <authorList>
            <person name="Zhang X."/>
            <person name="Feng G."/>
            <person name="Zhu H."/>
        </authorList>
    </citation>
    <scope>NUCLEOTIDE SEQUENCE [LARGE SCALE GENOMIC DNA]</scope>
    <source>
        <strain evidence="1 2">18x22-1</strain>
    </source>
</reference>
<accession>A0A4Z0CAP5</accession>